<keyword evidence="3" id="KW-1185">Reference proteome</keyword>
<evidence type="ECO:0000313" key="2">
    <source>
        <dbReference type="EMBL" id="CCQ91092.1"/>
    </source>
</evidence>
<dbReference type="HOGENOM" id="CLU_1523603_0_0_0"/>
<dbReference type="PROSITE" id="PS51257">
    <property type="entry name" value="PROKAR_LIPOPROTEIN"/>
    <property type="match status" value="1"/>
</dbReference>
<reference evidence="2 3" key="1">
    <citation type="journal article" date="2013" name="Front. Microbiol.">
        <title>The genome of Nitrospina gracilis illuminates the metabolism and evolution of the major marine nitrite oxidizer.</title>
        <authorList>
            <person name="Luecker S."/>
            <person name="Nowka B."/>
            <person name="Rattei T."/>
            <person name="Spieck E."/>
            <person name="and Daims H."/>
        </authorList>
    </citation>
    <scope>NUCLEOTIDE SEQUENCE [LARGE SCALE GENOMIC DNA]</scope>
    <source>
        <strain evidence="2 3">3/211</strain>
    </source>
</reference>
<organism evidence="2 3">
    <name type="scientific">Nitrospina gracilis (strain 3/211)</name>
    <dbReference type="NCBI Taxonomy" id="1266370"/>
    <lineage>
        <taxon>Bacteria</taxon>
        <taxon>Pseudomonadati</taxon>
        <taxon>Nitrospinota/Tectimicrobiota group</taxon>
        <taxon>Nitrospinota</taxon>
        <taxon>Nitrospinia</taxon>
        <taxon>Nitrospinales</taxon>
        <taxon>Nitrospinaceae</taxon>
        <taxon>Nitrospina</taxon>
    </lineage>
</organism>
<feature type="chain" id="PRO_5004020417" description="Lipoprotein" evidence="1">
    <location>
        <begin position="22"/>
        <end position="176"/>
    </location>
</feature>
<dbReference type="InParanoid" id="M1ZCK4"/>
<accession>M1ZCK4</accession>
<dbReference type="RefSeq" id="WP_005009412.1">
    <property type="nucleotide sequence ID" value="NZ_HG422173.1"/>
</dbReference>
<dbReference type="Proteomes" id="UP000011704">
    <property type="component" value="Unassembled WGS sequence"/>
</dbReference>
<evidence type="ECO:0000313" key="3">
    <source>
        <dbReference type="Proteomes" id="UP000011704"/>
    </source>
</evidence>
<gene>
    <name evidence="2" type="ORF">NITGR_570041</name>
</gene>
<name>M1ZCK4_NITG3</name>
<dbReference type="AlphaFoldDB" id="M1ZCK4"/>
<keyword evidence="1" id="KW-0732">Signal</keyword>
<comment type="caution">
    <text evidence="2">The sequence shown here is derived from an EMBL/GenBank/DDBJ whole genome shotgun (WGS) entry which is preliminary data.</text>
</comment>
<protein>
    <recommendedName>
        <fullName evidence="4">Lipoprotein</fullName>
    </recommendedName>
</protein>
<proteinExistence type="predicted"/>
<sequence length="176" mass="20528">MIRIILSVSLFIILAGSTGCSAILALTPDTEDPSVIRTGTTQEEIENEFGSPVEVSTDREGTLYIYEFEIEPTGDPTPGWRATYYSMWDLFTLLILEPKFWYDEIKWEANYLVKIRYHPRTHTVTYFSIPKCHGDCDERTWVEVTKLATQYDPYTETLTYRWNPKYVFSKVRRGGR</sequence>
<dbReference type="EMBL" id="CAQJ01000063">
    <property type="protein sequence ID" value="CCQ91092.1"/>
    <property type="molecule type" value="Genomic_DNA"/>
</dbReference>
<evidence type="ECO:0008006" key="4">
    <source>
        <dbReference type="Google" id="ProtNLM"/>
    </source>
</evidence>
<feature type="signal peptide" evidence="1">
    <location>
        <begin position="1"/>
        <end position="21"/>
    </location>
</feature>
<evidence type="ECO:0000256" key="1">
    <source>
        <dbReference type="SAM" id="SignalP"/>
    </source>
</evidence>